<reference evidence="3" key="1">
    <citation type="journal article" date="2017" name="Genome Biol.">
        <title>Comparative genomics reveals high biological diversity and specific adaptations in the industrially and medically important fungal genus Aspergillus.</title>
        <authorList>
            <person name="de Vries R.P."/>
            <person name="Riley R."/>
            <person name="Wiebenga A."/>
            <person name="Aguilar-Osorio G."/>
            <person name="Amillis S."/>
            <person name="Uchima C.A."/>
            <person name="Anderluh G."/>
            <person name="Asadollahi M."/>
            <person name="Askin M."/>
            <person name="Barry K."/>
            <person name="Battaglia E."/>
            <person name="Bayram O."/>
            <person name="Benocci T."/>
            <person name="Braus-Stromeyer S.A."/>
            <person name="Caldana C."/>
            <person name="Canovas D."/>
            <person name="Cerqueira G.C."/>
            <person name="Chen F."/>
            <person name="Chen W."/>
            <person name="Choi C."/>
            <person name="Clum A."/>
            <person name="Dos Santos R.A."/>
            <person name="Damasio A.R."/>
            <person name="Diallinas G."/>
            <person name="Emri T."/>
            <person name="Fekete E."/>
            <person name="Flipphi M."/>
            <person name="Freyberg S."/>
            <person name="Gallo A."/>
            <person name="Gournas C."/>
            <person name="Habgood R."/>
            <person name="Hainaut M."/>
            <person name="Harispe M.L."/>
            <person name="Henrissat B."/>
            <person name="Hilden K.S."/>
            <person name="Hope R."/>
            <person name="Hossain A."/>
            <person name="Karabika E."/>
            <person name="Karaffa L."/>
            <person name="Karanyi Z."/>
            <person name="Krasevec N."/>
            <person name="Kuo A."/>
            <person name="Kusch H."/>
            <person name="LaButti K."/>
            <person name="Lagendijk E.L."/>
            <person name="Lapidus A."/>
            <person name="Levasseur A."/>
            <person name="Lindquist E."/>
            <person name="Lipzen A."/>
            <person name="Logrieco A.F."/>
            <person name="MacCabe A."/>
            <person name="Maekelae M.R."/>
            <person name="Malavazi I."/>
            <person name="Melin P."/>
            <person name="Meyer V."/>
            <person name="Mielnichuk N."/>
            <person name="Miskei M."/>
            <person name="Molnar A.P."/>
            <person name="Mule G."/>
            <person name="Ngan C.Y."/>
            <person name="Orejas M."/>
            <person name="Orosz E."/>
            <person name="Ouedraogo J.P."/>
            <person name="Overkamp K.M."/>
            <person name="Park H.-S."/>
            <person name="Perrone G."/>
            <person name="Piumi F."/>
            <person name="Punt P.J."/>
            <person name="Ram A.F."/>
            <person name="Ramon A."/>
            <person name="Rauscher S."/>
            <person name="Record E."/>
            <person name="Riano-Pachon D.M."/>
            <person name="Robert V."/>
            <person name="Roehrig J."/>
            <person name="Ruller R."/>
            <person name="Salamov A."/>
            <person name="Salih N.S."/>
            <person name="Samson R.A."/>
            <person name="Sandor E."/>
            <person name="Sanguinetti M."/>
            <person name="Schuetze T."/>
            <person name="Sepcic K."/>
            <person name="Shelest E."/>
            <person name="Sherlock G."/>
            <person name="Sophianopoulou V."/>
            <person name="Squina F.M."/>
            <person name="Sun H."/>
            <person name="Susca A."/>
            <person name="Todd R.B."/>
            <person name="Tsang A."/>
            <person name="Unkles S.E."/>
            <person name="van de Wiele N."/>
            <person name="van Rossen-Uffink D."/>
            <person name="Oliveira J.V."/>
            <person name="Vesth T.C."/>
            <person name="Visser J."/>
            <person name="Yu J.-H."/>
            <person name="Zhou M."/>
            <person name="Andersen M.R."/>
            <person name="Archer D.B."/>
            <person name="Baker S.E."/>
            <person name="Benoit I."/>
            <person name="Brakhage A.A."/>
            <person name="Braus G.H."/>
            <person name="Fischer R."/>
            <person name="Frisvad J.C."/>
            <person name="Goldman G.H."/>
            <person name="Houbraken J."/>
            <person name="Oakley B."/>
            <person name="Pocsi I."/>
            <person name="Scazzocchio C."/>
            <person name="Seiboth B."/>
            <person name="vanKuyk P.A."/>
            <person name="Wortman J."/>
            <person name="Dyer P.S."/>
            <person name="Grigoriev I.V."/>
        </authorList>
    </citation>
    <scope>NUCLEOTIDE SEQUENCE [LARGE SCALE GENOMIC DNA]</scope>
    <source>
        <strain evidence="3">DTO 134E9</strain>
    </source>
</reference>
<name>A0A1L9RZI4_ASPWE</name>
<gene>
    <name evidence="2" type="ORF">ASPWEDRAFT_203938</name>
</gene>
<protein>
    <submittedName>
        <fullName evidence="2">Uncharacterized protein</fullName>
    </submittedName>
</protein>
<dbReference type="Proteomes" id="UP000184383">
    <property type="component" value="Unassembled WGS sequence"/>
</dbReference>
<dbReference type="EMBL" id="KV878209">
    <property type="protein sequence ID" value="OJJ40349.1"/>
    <property type="molecule type" value="Genomic_DNA"/>
</dbReference>
<dbReference type="AlphaFoldDB" id="A0A1L9RZI4"/>
<dbReference type="GeneID" id="63748122"/>
<sequence>MTAVLIILVVASKNPDATNNNNMLRIPNARNSRLHGGRNAAFYHAFQTIELYRGMNGGYSIASSPAAARLGLSWPPPFHHRPVFSPRQPTLSSPRSPQPQGRKQT</sequence>
<feature type="region of interest" description="Disordered" evidence="1">
    <location>
        <begin position="78"/>
        <end position="105"/>
    </location>
</feature>
<evidence type="ECO:0000313" key="3">
    <source>
        <dbReference type="Proteomes" id="UP000184383"/>
    </source>
</evidence>
<keyword evidence="3" id="KW-1185">Reference proteome</keyword>
<dbReference type="VEuPathDB" id="FungiDB:ASPWEDRAFT_203938"/>
<dbReference type="RefSeq" id="XP_040694025.1">
    <property type="nucleotide sequence ID" value="XM_040832274.1"/>
</dbReference>
<evidence type="ECO:0000256" key="1">
    <source>
        <dbReference type="SAM" id="MobiDB-lite"/>
    </source>
</evidence>
<proteinExistence type="predicted"/>
<evidence type="ECO:0000313" key="2">
    <source>
        <dbReference type="EMBL" id="OJJ40349.1"/>
    </source>
</evidence>
<organism evidence="2 3">
    <name type="scientific">Aspergillus wentii DTO 134E9</name>
    <dbReference type="NCBI Taxonomy" id="1073089"/>
    <lineage>
        <taxon>Eukaryota</taxon>
        <taxon>Fungi</taxon>
        <taxon>Dikarya</taxon>
        <taxon>Ascomycota</taxon>
        <taxon>Pezizomycotina</taxon>
        <taxon>Eurotiomycetes</taxon>
        <taxon>Eurotiomycetidae</taxon>
        <taxon>Eurotiales</taxon>
        <taxon>Aspergillaceae</taxon>
        <taxon>Aspergillus</taxon>
        <taxon>Aspergillus subgen. Cremei</taxon>
    </lineage>
</organism>
<accession>A0A1L9RZI4</accession>
<feature type="compositionally biased region" description="Polar residues" evidence="1">
    <location>
        <begin position="87"/>
        <end position="105"/>
    </location>
</feature>